<dbReference type="InterPro" id="IPR007569">
    <property type="entry name" value="DUF559"/>
</dbReference>
<protein>
    <recommendedName>
        <fullName evidence="1">DUF559 domain-containing protein</fullName>
    </recommendedName>
</protein>
<dbReference type="EMBL" id="BJML01000003">
    <property type="protein sequence ID" value="GEB45386.1"/>
    <property type="molecule type" value="Genomic_DNA"/>
</dbReference>
<dbReference type="SUPFAM" id="SSF52980">
    <property type="entry name" value="Restriction endonuclease-like"/>
    <property type="match status" value="1"/>
</dbReference>
<gene>
    <name evidence="2" type="ORF">MTE01_13310</name>
</gene>
<accession>A0A4Y3QJ34</accession>
<evidence type="ECO:0000313" key="2">
    <source>
        <dbReference type="EMBL" id="GEB45386.1"/>
    </source>
</evidence>
<evidence type="ECO:0000259" key="1">
    <source>
        <dbReference type="Pfam" id="PF04480"/>
    </source>
</evidence>
<dbReference type="Gene3D" id="3.40.960.10">
    <property type="entry name" value="VSR Endonuclease"/>
    <property type="match status" value="1"/>
</dbReference>
<dbReference type="Pfam" id="PF04480">
    <property type="entry name" value="DUF559"/>
    <property type="match status" value="1"/>
</dbReference>
<dbReference type="RefSeq" id="WP_141376445.1">
    <property type="nucleotide sequence ID" value="NZ_BJML01000003.1"/>
</dbReference>
<reference evidence="2 3" key="1">
    <citation type="submission" date="2019-06" db="EMBL/GenBank/DDBJ databases">
        <title>Whole genome shotgun sequence of Microbacterium testaceum NBRC 12675.</title>
        <authorList>
            <person name="Hosoyama A."/>
            <person name="Uohara A."/>
            <person name="Ohji S."/>
            <person name="Ichikawa N."/>
        </authorList>
    </citation>
    <scope>NUCLEOTIDE SEQUENCE [LARGE SCALE GENOMIC DNA]</scope>
    <source>
        <strain evidence="2 3">NBRC 12675</strain>
    </source>
</reference>
<sequence>MVDSALRLDGLVTRLRALGGVAASARVQREGFSAGTVGAAVRAGAVLRIRRRWLALPEADAFLVAAARSGVVLTCSTAAHRLGLWVLEHEEVHVAAPPHAGRITVAEGTRVHRCTPLMPRHPEDLVDGVVNILGVVSKCLPTEQALAVWDSALNKKLVTLDEMRRYRLTGRGRALPDLATPLADSGLETFLIVRLRWLGERLTPQAWILGHRVDLLIGERLVVQVDGAHHVGAQREADIRHDARLMLNGYHVIRVGYRQVVEDWPSVQQLVVHAIAQGLHRAR</sequence>
<comment type="caution">
    <text evidence="2">The sequence shown here is derived from an EMBL/GenBank/DDBJ whole genome shotgun (WGS) entry which is preliminary data.</text>
</comment>
<proteinExistence type="predicted"/>
<organism evidence="2 3">
    <name type="scientific">Microbacterium testaceum</name>
    <name type="common">Aureobacterium testaceum</name>
    <name type="synonym">Brevibacterium testaceum</name>
    <dbReference type="NCBI Taxonomy" id="2033"/>
    <lineage>
        <taxon>Bacteria</taxon>
        <taxon>Bacillati</taxon>
        <taxon>Actinomycetota</taxon>
        <taxon>Actinomycetes</taxon>
        <taxon>Micrococcales</taxon>
        <taxon>Microbacteriaceae</taxon>
        <taxon>Microbacterium</taxon>
    </lineage>
</organism>
<dbReference type="Proteomes" id="UP000319525">
    <property type="component" value="Unassembled WGS sequence"/>
</dbReference>
<evidence type="ECO:0000313" key="3">
    <source>
        <dbReference type="Proteomes" id="UP000319525"/>
    </source>
</evidence>
<name>A0A4Y3QJ34_MICTE</name>
<dbReference type="InterPro" id="IPR011335">
    <property type="entry name" value="Restrct_endonuc-II-like"/>
</dbReference>
<dbReference type="OrthoDB" id="4701311at2"/>
<dbReference type="GeneID" id="57144027"/>
<dbReference type="AlphaFoldDB" id="A0A4Y3QJ34"/>
<feature type="domain" description="DUF559" evidence="1">
    <location>
        <begin position="197"/>
        <end position="274"/>
    </location>
</feature>